<evidence type="ECO:0000313" key="3">
    <source>
        <dbReference type="EMBL" id="CAB4194516.1"/>
    </source>
</evidence>
<protein>
    <submittedName>
        <fullName evidence="3">Uncharacterized protein</fullName>
    </submittedName>
</protein>
<accession>A0A6J5RJK9</accession>
<sequence length="95" mass="10482">MTETREIQLELRGRSCFVAAVQSHPEASAIDASDSSEKEKVILSVVEYAHALLNGSIEQLGENLSPEDRLWIDRGISLACEQWVRSPDDINTVGV</sequence>
<name>A0A6J5RJK9_9CAUD</name>
<reference evidence="3" key="1">
    <citation type="submission" date="2020-05" db="EMBL/GenBank/DDBJ databases">
        <authorList>
            <person name="Chiriac C."/>
            <person name="Salcher M."/>
            <person name="Ghai R."/>
            <person name="Kavagutti S V."/>
        </authorList>
    </citation>
    <scope>NUCLEOTIDE SEQUENCE</scope>
</reference>
<organism evidence="3">
    <name type="scientific">uncultured Caudovirales phage</name>
    <dbReference type="NCBI Taxonomy" id="2100421"/>
    <lineage>
        <taxon>Viruses</taxon>
        <taxon>Duplodnaviria</taxon>
        <taxon>Heunggongvirae</taxon>
        <taxon>Uroviricota</taxon>
        <taxon>Caudoviricetes</taxon>
        <taxon>Peduoviridae</taxon>
        <taxon>Maltschvirus</taxon>
        <taxon>Maltschvirus maltsch</taxon>
    </lineage>
</organism>
<dbReference type="EMBL" id="LR797158">
    <property type="protein sequence ID" value="CAB4190620.1"/>
    <property type="molecule type" value="Genomic_DNA"/>
</dbReference>
<evidence type="ECO:0000313" key="2">
    <source>
        <dbReference type="EMBL" id="CAB4190620.1"/>
    </source>
</evidence>
<dbReference type="EMBL" id="LR797211">
    <property type="protein sequence ID" value="CAB4194516.1"/>
    <property type="molecule type" value="Genomic_DNA"/>
</dbReference>
<evidence type="ECO:0000313" key="1">
    <source>
        <dbReference type="EMBL" id="CAB4148671.1"/>
    </source>
</evidence>
<proteinExistence type="predicted"/>
<gene>
    <name evidence="2" type="ORF">UFOVP1191_78</name>
    <name evidence="3" type="ORF">UFOVP1252_100</name>
    <name evidence="1" type="ORF">UFOVP529_20</name>
</gene>
<dbReference type="EMBL" id="LR796510">
    <property type="protein sequence ID" value="CAB4148671.1"/>
    <property type="molecule type" value="Genomic_DNA"/>
</dbReference>